<evidence type="ECO:0000256" key="3">
    <source>
        <dbReference type="ARBA" id="ARBA00022664"/>
    </source>
</evidence>
<dbReference type="Proteomes" id="UP000886520">
    <property type="component" value="Chromosome 20"/>
</dbReference>
<protein>
    <recommendedName>
        <fullName evidence="6">Pre-mRNA polyadenylation factor Fip1 domain-containing protein</fullName>
    </recommendedName>
</protein>
<comment type="similarity">
    <text evidence="2">Belongs to the FIP1 family.</text>
</comment>
<gene>
    <name evidence="7" type="ORF">GOP47_0020994</name>
</gene>
<reference evidence="7" key="1">
    <citation type="submission" date="2021-01" db="EMBL/GenBank/DDBJ databases">
        <title>Adiantum capillus-veneris genome.</title>
        <authorList>
            <person name="Fang Y."/>
            <person name="Liao Q."/>
        </authorList>
    </citation>
    <scope>NUCLEOTIDE SEQUENCE</scope>
    <source>
        <strain evidence="7">H3</strain>
        <tissue evidence="7">Leaf</tissue>
    </source>
</reference>
<dbReference type="InterPro" id="IPR007854">
    <property type="entry name" value="Fip1_dom"/>
</dbReference>
<proteinExistence type="inferred from homology"/>
<feature type="compositionally biased region" description="Basic residues" evidence="5">
    <location>
        <begin position="667"/>
        <end position="683"/>
    </location>
</feature>
<dbReference type="InterPro" id="IPR044976">
    <property type="entry name" value="FIPS5/FIPS3-like"/>
</dbReference>
<dbReference type="GO" id="GO:0006397">
    <property type="term" value="P:mRNA processing"/>
    <property type="evidence" value="ECO:0007669"/>
    <property type="project" value="UniProtKB-KW"/>
</dbReference>
<feature type="domain" description="Pre-mRNA polyadenylation factor Fip1" evidence="6">
    <location>
        <begin position="273"/>
        <end position="313"/>
    </location>
</feature>
<dbReference type="PANTHER" id="PTHR36884">
    <property type="entry name" value="FIP1[III]-LIKE PROTEIN"/>
    <property type="match status" value="1"/>
</dbReference>
<dbReference type="EMBL" id="JABFUD020000020">
    <property type="protein sequence ID" value="KAI5064324.1"/>
    <property type="molecule type" value="Genomic_DNA"/>
</dbReference>
<accession>A0A9D4UA85</accession>
<comment type="caution">
    <text evidence="7">The sequence shown here is derived from an EMBL/GenBank/DDBJ whole genome shotgun (WGS) entry which is preliminary data.</text>
</comment>
<evidence type="ECO:0000313" key="8">
    <source>
        <dbReference type="Proteomes" id="UP000886520"/>
    </source>
</evidence>
<evidence type="ECO:0000256" key="2">
    <source>
        <dbReference type="ARBA" id="ARBA00007459"/>
    </source>
</evidence>
<dbReference type="Pfam" id="PF05182">
    <property type="entry name" value="Fip1"/>
    <property type="match status" value="1"/>
</dbReference>
<dbReference type="PANTHER" id="PTHR36884:SF4">
    <property type="entry name" value="FIP1[III]-LIKE PROTEIN"/>
    <property type="match status" value="1"/>
</dbReference>
<feature type="compositionally biased region" description="Basic and acidic residues" evidence="5">
    <location>
        <begin position="790"/>
        <end position="800"/>
    </location>
</feature>
<feature type="region of interest" description="Disordered" evidence="5">
    <location>
        <begin position="664"/>
        <end position="697"/>
    </location>
</feature>
<keyword evidence="3" id="KW-0507">mRNA processing</keyword>
<keyword evidence="4" id="KW-0539">Nucleus</keyword>
<comment type="subcellular location">
    <subcellularLocation>
        <location evidence="1">Nucleus</location>
    </subcellularLocation>
</comment>
<evidence type="ECO:0000256" key="5">
    <source>
        <dbReference type="SAM" id="MobiDB-lite"/>
    </source>
</evidence>
<organism evidence="7 8">
    <name type="scientific">Adiantum capillus-veneris</name>
    <name type="common">Maidenhair fern</name>
    <dbReference type="NCBI Taxonomy" id="13818"/>
    <lineage>
        <taxon>Eukaryota</taxon>
        <taxon>Viridiplantae</taxon>
        <taxon>Streptophyta</taxon>
        <taxon>Embryophyta</taxon>
        <taxon>Tracheophyta</taxon>
        <taxon>Polypodiopsida</taxon>
        <taxon>Polypodiidae</taxon>
        <taxon>Polypodiales</taxon>
        <taxon>Pteridineae</taxon>
        <taxon>Pteridaceae</taxon>
        <taxon>Vittarioideae</taxon>
        <taxon>Adiantum</taxon>
    </lineage>
</organism>
<dbReference type="OrthoDB" id="913931at2759"/>
<evidence type="ECO:0000259" key="6">
    <source>
        <dbReference type="Pfam" id="PF05182"/>
    </source>
</evidence>
<evidence type="ECO:0000256" key="1">
    <source>
        <dbReference type="ARBA" id="ARBA00004123"/>
    </source>
</evidence>
<dbReference type="AlphaFoldDB" id="A0A9D4UA85"/>
<keyword evidence="8" id="KW-1185">Reference proteome</keyword>
<sequence length="1031" mass="114066">MAMAACGEDEFGNLFADVHVEDVHALRGFGSLHWSLEDESDTSPTREVPIAGVHGCYANVTCAQVELGTSSVECVPRKDNRAGHENNCKNGSIDAAGIAFRADDLATDSDDDLRIVLGPLRKAVNEGIADDSEDGEDFVVLTGNGQEWREKSVMHTEDSAQAKAVRGEKIGSPVHEQVQNQKSSGVHPRICYGGQAYRRHYRYVRAYGKGGLGAVSTGNARLANGRPYFAKSKRIGGGRGFTNSHRIARGTGAVRGLSSGPEYILPFNKTVFDIDIDAFKEKPWRLSNIDVSDYFNFELDESGWKKYCKQLMQFCLEVTTQSKISVYEGRRVAQPKAGDIQAGAGAQISAEVHGLQSRDSDAIFLVDVKEDDAPQTCIEGHQDDVGDARKALDLVGVNMNLNTDNTVCKLEKEQPSIERSTRTNRKRSNAVLKEFSVNELQENGSVVAVSRLKTPSPATPPERLPTRVKRDVMIGAKKQSGGPRVGQADHDTGELRTSKENLQLAENRTSLGSESLNAASGLLSKRKDFKRGGTDAIAAQVNKKRRLDSHQANHGCRFASLLIKKLSRVRATKAVPMPTPEADTLPLGNDFTRNKTSESFIDGKASGNVCNRPSRVQVTEAAETQEKAISTDKTSSKKKGKASCIEVRDVLEDIPCEPIKETSREKLKVKKSKKGHKGHKGKERVKSKDKVHLPGCPNFKKGLKKNDLMKGMGNVSMVGFISNDNKVYWKKVDSLCQGIIEDQDAEKMSITYKNHETKERIEDRSVLERTDVHLITVGEGRESKKRKLKTSNERTSDSIHTETRGCDVLLEGNAMNSWNAVKPQRGKKKLVKHMLIQEMRLASSKAHSLAGSKCETHANVSMQVPLGEQTTLLEKRKQFEDRGRNLISRQPHLESKYQVQGCTNSTLVANGQARKKKHSKKSLHKVCRKGSNKLTPSVNQEEEQNNRFNNLSAYGAATTRSRKAGYHLDSCEKSREAALESCQTEPLSTKVERTNGASRTILGRRVQNPEKYIRQTKWHCQETKSFWAFSV</sequence>
<dbReference type="GO" id="GO:0005634">
    <property type="term" value="C:nucleus"/>
    <property type="evidence" value="ECO:0007669"/>
    <property type="project" value="UniProtKB-SubCell"/>
</dbReference>
<evidence type="ECO:0000313" key="7">
    <source>
        <dbReference type="EMBL" id="KAI5064324.1"/>
    </source>
</evidence>
<evidence type="ECO:0000256" key="4">
    <source>
        <dbReference type="ARBA" id="ARBA00023242"/>
    </source>
</evidence>
<feature type="region of interest" description="Disordered" evidence="5">
    <location>
        <begin position="780"/>
        <end position="800"/>
    </location>
</feature>
<name>A0A9D4UA85_ADICA</name>